<name>A0ABN2LWQ7_9ACTN</name>
<organism evidence="1 2">
    <name type="scientific">Luedemannella flava</name>
    <dbReference type="NCBI Taxonomy" id="349316"/>
    <lineage>
        <taxon>Bacteria</taxon>
        <taxon>Bacillati</taxon>
        <taxon>Actinomycetota</taxon>
        <taxon>Actinomycetes</taxon>
        <taxon>Micromonosporales</taxon>
        <taxon>Micromonosporaceae</taxon>
        <taxon>Luedemannella</taxon>
    </lineage>
</organism>
<dbReference type="RefSeq" id="WP_344129622.1">
    <property type="nucleotide sequence ID" value="NZ_BAAALT010000059.1"/>
</dbReference>
<accession>A0ABN2LWQ7</accession>
<dbReference type="SUPFAM" id="SSF56112">
    <property type="entry name" value="Protein kinase-like (PK-like)"/>
    <property type="match status" value="1"/>
</dbReference>
<comment type="caution">
    <text evidence="1">The sequence shown here is derived from an EMBL/GenBank/DDBJ whole genome shotgun (WGS) entry which is preliminary data.</text>
</comment>
<dbReference type="Proteomes" id="UP001500218">
    <property type="component" value="Unassembled WGS sequence"/>
</dbReference>
<gene>
    <name evidence="1" type="ORF">GCM10009682_24310</name>
</gene>
<dbReference type="EMBL" id="BAAALT010000059">
    <property type="protein sequence ID" value="GAA1801501.1"/>
    <property type="molecule type" value="Genomic_DNA"/>
</dbReference>
<proteinExistence type="predicted"/>
<keyword evidence="2" id="KW-1185">Reference proteome</keyword>
<reference evidence="1 2" key="1">
    <citation type="journal article" date="2019" name="Int. J. Syst. Evol. Microbiol.">
        <title>The Global Catalogue of Microorganisms (GCM) 10K type strain sequencing project: providing services to taxonomists for standard genome sequencing and annotation.</title>
        <authorList>
            <consortium name="The Broad Institute Genomics Platform"/>
            <consortium name="The Broad Institute Genome Sequencing Center for Infectious Disease"/>
            <person name="Wu L."/>
            <person name="Ma J."/>
        </authorList>
    </citation>
    <scope>NUCLEOTIDE SEQUENCE [LARGE SCALE GENOMIC DNA]</scope>
    <source>
        <strain evidence="1 2">JCM 13250</strain>
    </source>
</reference>
<dbReference type="InterPro" id="IPR011009">
    <property type="entry name" value="Kinase-like_dom_sf"/>
</dbReference>
<sequence length="303" mass="33186">MIDRDVVNHLLGQLTARHGLQVDQCDVIHAWELSVVYRLRLPRGSVIFKCATHPFTGEASLLRWAKRHGLPVPGVLGSEHHARHLAMLQEDLGQPARVAGELDAAQAAALVHRTPAPQSLRRYGPDELARLPGRTTDRLVRLRRSGRFLDAAGLDEPLAALVAAAQHRAEGAHRQPFGFCHGELHPTSLHRGADRYWLLDFGKAFHGPGLLDLATWYGTRQPPDQDQVTDLIERYVTAGGHAEALVCRGGLSAAAWALGWHRVWAAAWFIEQATTGAFDAATDAAHSIIVHRQLAAAAILLRC</sequence>
<evidence type="ECO:0000313" key="2">
    <source>
        <dbReference type="Proteomes" id="UP001500218"/>
    </source>
</evidence>
<evidence type="ECO:0008006" key="3">
    <source>
        <dbReference type="Google" id="ProtNLM"/>
    </source>
</evidence>
<evidence type="ECO:0000313" key="1">
    <source>
        <dbReference type="EMBL" id="GAA1801501.1"/>
    </source>
</evidence>
<protein>
    <recommendedName>
        <fullName evidence="3">Aminoglycoside phosphotransferase</fullName>
    </recommendedName>
</protein>